<evidence type="ECO:0000313" key="2">
    <source>
        <dbReference type="EMBL" id="QPF89749.1"/>
    </source>
</evidence>
<dbReference type="CDD" id="cd02440">
    <property type="entry name" value="AdoMet_MTases"/>
    <property type="match status" value="1"/>
</dbReference>
<protein>
    <submittedName>
        <fullName evidence="2">Spermidine synthase</fullName>
    </submittedName>
</protein>
<dbReference type="InterPro" id="IPR029063">
    <property type="entry name" value="SAM-dependent_MTases_sf"/>
</dbReference>
<proteinExistence type="predicted"/>
<dbReference type="Gene3D" id="3.40.50.150">
    <property type="entry name" value="Vaccinia Virus protein VP39"/>
    <property type="match status" value="1"/>
</dbReference>
<organism evidence="2 3">
    <name type="scientific">Bradyrhizobium commune</name>
    <dbReference type="NCBI Taxonomy" id="83627"/>
    <lineage>
        <taxon>Bacteria</taxon>
        <taxon>Pseudomonadati</taxon>
        <taxon>Pseudomonadota</taxon>
        <taxon>Alphaproteobacteria</taxon>
        <taxon>Hyphomicrobiales</taxon>
        <taxon>Nitrobacteraceae</taxon>
        <taxon>Bradyrhizobium</taxon>
    </lineage>
</organism>
<dbReference type="SUPFAM" id="SSF53335">
    <property type="entry name" value="S-adenosyl-L-methionine-dependent methyltransferases"/>
    <property type="match status" value="1"/>
</dbReference>
<dbReference type="KEGG" id="bcou:IC761_24980"/>
<evidence type="ECO:0000256" key="1">
    <source>
        <dbReference type="ARBA" id="ARBA00023115"/>
    </source>
</evidence>
<gene>
    <name evidence="2" type="ORF">IC761_24980</name>
</gene>
<dbReference type="PANTHER" id="PTHR43317">
    <property type="entry name" value="THERMOSPERMINE SYNTHASE ACAULIS5"/>
    <property type="match status" value="1"/>
</dbReference>
<dbReference type="EMBL" id="CP061379">
    <property type="protein sequence ID" value="QPF89749.1"/>
    <property type="molecule type" value="Genomic_DNA"/>
</dbReference>
<dbReference type="RefSeq" id="WP_195799348.1">
    <property type="nucleotide sequence ID" value="NZ_CP061379.1"/>
</dbReference>
<name>A0A7S9D3I6_9BRAD</name>
<dbReference type="FunFam" id="3.40.50.150:FF:000625">
    <property type="entry name" value="Spermidine synthase"/>
    <property type="match status" value="1"/>
</dbReference>
<sequence>MIPWETIDTAKIPGSDEELRLMRRGKEFSIKLGTNELMNSRLSGSEAALATLAAKQIEKVAKPVVLIGGLGMGFTLRAALGAFGSKAQIVLSELVPSVVAWARGPMAEIFGDSLGDPRVDVREVDVAQLIERHPLTFDAILLDVDNGPEGLTRKANDALYDAAGLRRAHTALRRGGVLAVWSSGPHAKFSRQLRTAGFEVNEVNVRATGKGGGARHVIWIARKA</sequence>
<reference evidence="2 3" key="1">
    <citation type="submission" date="2020-09" db="EMBL/GenBank/DDBJ databases">
        <title>Complete genomes of bradyrhizobia occurring on native shrubby legumes in Australia.</title>
        <authorList>
            <person name="Lafay B."/>
        </authorList>
    </citation>
    <scope>NUCLEOTIDE SEQUENCE [LARGE SCALE GENOMIC DNA]</scope>
    <source>
        <strain evidence="2 3">BDV5040</strain>
    </source>
</reference>
<evidence type="ECO:0000313" key="3">
    <source>
        <dbReference type="Proteomes" id="UP000594621"/>
    </source>
</evidence>
<dbReference type="GO" id="GO:0006596">
    <property type="term" value="P:polyamine biosynthetic process"/>
    <property type="evidence" value="ECO:0007669"/>
    <property type="project" value="UniProtKB-KW"/>
</dbReference>
<keyword evidence="1" id="KW-0620">Polyamine biosynthesis</keyword>
<dbReference type="PANTHER" id="PTHR43317:SF3">
    <property type="entry name" value="BLR2883 PROTEIN"/>
    <property type="match status" value="1"/>
</dbReference>
<dbReference type="Proteomes" id="UP000594621">
    <property type="component" value="Chromosome"/>
</dbReference>
<dbReference type="AlphaFoldDB" id="A0A7S9D3I6"/>
<keyword evidence="3" id="KW-1185">Reference proteome</keyword>
<accession>A0A7S9D3I6</accession>